<keyword evidence="3" id="KW-0804">Transcription</keyword>
<dbReference type="InterPro" id="IPR016032">
    <property type="entry name" value="Sig_transdc_resp-reg_C-effctor"/>
</dbReference>
<dbReference type="InterPro" id="IPR036388">
    <property type="entry name" value="WH-like_DNA-bd_sf"/>
</dbReference>
<evidence type="ECO:0000256" key="1">
    <source>
        <dbReference type="ARBA" id="ARBA00023015"/>
    </source>
</evidence>
<dbReference type="Gene3D" id="1.10.10.10">
    <property type="entry name" value="Winged helix-like DNA-binding domain superfamily/Winged helix DNA-binding domain"/>
    <property type="match status" value="1"/>
</dbReference>
<dbReference type="PANTHER" id="PTHR44688">
    <property type="entry name" value="DNA-BINDING TRANSCRIPTIONAL ACTIVATOR DEVR_DOSR"/>
    <property type="match status" value="1"/>
</dbReference>
<dbReference type="AlphaFoldDB" id="A0A2Z6G8A9"/>
<dbReference type="SMART" id="SM00421">
    <property type="entry name" value="HTH_LUXR"/>
    <property type="match status" value="1"/>
</dbReference>
<feature type="domain" description="HTH luxR-type" evidence="4">
    <location>
        <begin position="140"/>
        <end position="205"/>
    </location>
</feature>
<evidence type="ECO:0000313" key="6">
    <source>
        <dbReference type="Proteomes" id="UP000033070"/>
    </source>
</evidence>
<accession>A0A2Z6G8A9</accession>
<dbReference type="PROSITE" id="PS00622">
    <property type="entry name" value="HTH_LUXR_1"/>
    <property type="match status" value="1"/>
</dbReference>
<evidence type="ECO:0000256" key="3">
    <source>
        <dbReference type="ARBA" id="ARBA00023163"/>
    </source>
</evidence>
<keyword evidence="1" id="KW-0805">Transcription regulation</keyword>
<evidence type="ECO:0000259" key="4">
    <source>
        <dbReference type="PROSITE" id="PS50043"/>
    </source>
</evidence>
<sequence length="212" mass="23756">MQQSLERTAIVVDADSATYKALSRFAWRQQFSVETFNNHSEFIEWMASQSANPTIIKRACCLVIEVQVLRLINENSFPNAVRDIPKIYIGVPNFSCELSKLARMGFYSFIEKPCTVGQLGAGVMSAFDYHEKLLSGAAHITERITCLSKREREVGSLVVRGLTNQEIAAELGISIKTVKAHRARVMEKTNSDSLVDLVRCFDSFSQLSIRGE</sequence>
<dbReference type="PRINTS" id="PR00038">
    <property type="entry name" value="HTHLUXR"/>
</dbReference>
<dbReference type="PANTHER" id="PTHR44688:SF16">
    <property type="entry name" value="DNA-BINDING TRANSCRIPTIONAL ACTIVATOR DEVR_DOSR"/>
    <property type="match status" value="1"/>
</dbReference>
<gene>
    <name evidence="5" type="ORF">OYT1_ch0047</name>
</gene>
<dbReference type="STRING" id="1188319.OYT1_02122"/>
<evidence type="ECO:0000313" key="5">
    <source>
        <dbReference type="EMBL" id="BBE49623.1"/>
    </source>
</evidence>
<dbReference type="EMBL" id="AP018738">
    <property type="protein sequence ID" value="BBE49623.1"/>
    <property type="molecule type" value="Genomic_DNA"/>
</dbReference>
<keyword evidence="6" id="KW-1185">Reference proteome</keyword>
<dbReference type="CDD" id="cd06170">
    <property type="entry name" value="LuxR_C_like"/>
    <property type="match status" value="1"/>
</dbReference>
<proteinExistence type="predicted"/>
<keyword evidence="2" id="KW-0238">DNA-binding</keyword>
<dbReference type="SUPFAM" id="SSF52172">
    <property type="entry name" value="CheY-like"/>
    <property type="match status" value="1"/>
</dbReference>
<dbReference type="Pfam" id="PF00196">
    <property type="entry name" value="GerE"/>
    <property type="match status" value="1"/>
</dbReference>
<dbReference type="InterPro" id="IPR000792">
    <property type="entry name" value="Tscrpt_reg_LuxR_C"/>
</dbReference>
<dbReference type="GO" id="GO:0003677">
    <property type="term" value="F:DNA binding"/>
    <property type="evidence" value="ECO:0007669"/>
    <property type="project" value="UniProtKB-KW"/>
</dbReference>
<evidence type="ECO:0000256" key="2">
    <source>
        <dbReference type="ARBA" id="ARBA00023125"/>
    </source>
</evidence>
<protein>
    <submittedName>
        <fullName evidence="5">Tetrathionate response regulatory protein TtrR</fullName>
    </submittedName>
</protein>
<name>A0A2Z6G8A9_9PROT</name>
<organism evidence="5 6">
    <name type="scientific">Ferriphaselus amnicola</name>
    <dbReference type="NCBI Taxonomy" id="1188319"/>
    <lineage>
        <taxon>Bacteria</taxon>
        <taxon>Pseudomonadati</taxon>
        <taxon>Pseudomonadota</taxon>
        <taxon>Betaproteobacteria</taxon>
        <taxon>Nitrosomonadales</taxon>
        <taxon>Gallionellaceae</taxon>
        <taxon>Ferriphaselus</taxon>
    </lineage>
</organism>
<dbReference type="SUPFAM" id="SSF46894">
    <property type="entry name" value="C-terminal effector domain of the bipartite response regulators"/>
    <property type="match status" value="1"/>
</dbReference>
<dbReference type="PROSITE" id="PS50043">
    <property type="entry name" value="HTH_LUXR_2"/>
    <property type="match status" value="1"/>
</dbReference>
<dbReference type="GO" id="GO:0006355">
    <property type="term" value="P:regulation of DNA-templated transcription"/>
    <property type="evidence" value="ECO:0007669"/>
    <property type="project" value="InterPro"/>
</dbReference>
<reference evidence="5 6" key="1">
    <citation type="submission" date="2018-06" db="EMBL/GenBank/DDBJ databases">
        <title>OYT1 Genome Sequencing.</title>
        <authorList>
            <person name="Kato S."/>
            <person name="Itoh T."/>
            <person name="Ohkuma M."/>
        </authorList>
    </citation>
    <scope>NUCLEOTIDE SEQUENCE [LARGE SCALE GENOMIC DNA]</scope>
    <source>
        <strain evidence="5 6">OYT1</strain>
    </source>
</reference>
<dbReference type="Proteomes" id="UP000033070">
    <property type="component" value="Chromosome"/>
</dbReference>
<dbReference type="InterPro" id="IPR011006">
    <property type="entry name" value="CheY-like_superfamily"/>
</dbReference>
<dbReference type="KEGG" id="fam:OYT1_ch0047"/>